<dbReference type="EMBL" id="FNGV01000002">
    <property type="protein sequence ID" value="SDL64686.1"/>
    <property type="molecule type" value="Genomic_DNA"/>
</dbReference>
<dbReference type="STRING" id="192904.SAMN04488514_102206"/>
<proteinExistence type="predicted"/>
<keyword evidence="1" id="KW-0472">Membrane</keyword>
<accession>A0A1G9LRV2</accession>
<name>A0A1G9LRV2_9FLAO</name>
<protein>
    <recommendedName>
        <fullName evidence="4">Replication restart DNA helicase PriA</fullName>
    </recommendedName>
</protein>
<evidence type="ECO:0000313" key="2">
    <source>
        <dbReference type="EMBL" id="SDL64686.1"/>
    </source>
</evidence>
<keyword evidence="1" id="KW-1133">Transmembrane helix</keyword>
<feature type="transmembrane region" description="Helical" evidence="1">
    <location>
        <begin position="338"/>
        <end position="359"/>
    </location>
</feature>
<dbReference type="RefSeq" id="WP_089886618.1">
    <property type="nucleotide sequence ID" value="NZ_FNGV01000002.1"/>
</dbReference>
<dbReference type="Gene3D" id="2.20.28.30">
    <property type="entry name" value="RNA polymerase ii, chain L"/>
    <property type="match status" value="1"/>
</dbReference>
<sequence length="360" mass="41628">MEETKKSESKKSCANCGAEMKFKPGSNQIKCEYCGYEEFIEQAKSSFEELELEHYLKVVGENAFTQTIDLLNCKNCGANQHVEENYKSLNCVYCGEPLIREDVEKEGWILPGAVLPFQLDKKKALGIFKNWVKGIWFAPNNLKKASIDAEGLHGLYVPYWTFDSNLYASYQGERGDYYYETQRVRTKNGTQTRQVRKTRWSRASGTVNGFIDDILINASQKKRRDLPSKIAFWNVKELVPFDSNYLSGFVTEKYTVSLKEGHHQSFQEAKKIAYQWIRRDIGGDTQRIHHADIKLNDETFKHILLPVYISSYRYNGKEYQFYINGQTGTLSGTRPYSFWKIFFLVLFILVIAAIIAIFAQ</sequence>
<dbReference type="Proteomes" id="UP000199440">
    <property type="component" value="Unassembled WGS sequence"/>
</dbReference>
<keyword evidence="3" id="KW-1185">Reference proteome</keyword>
<gene>
    <name evidence="2" type="ORF">SAMN04488514_102206</name>
</gene>
<keyword evidence="1" id="KW-0812">Transmembrane</keyword>
<evidence type="ECO:0000256" key="1">
    <source>
        <dbReference type="SAM" id="Phobius"/>
    </source>
</evidence>
<dbReference type="PANTHER" id="PTHR37826">
    <property type="entry name" value="FLOTILLIN BAND_7_5 DOMAIN PROTEIN"/>
    <property type="match status" value="1"/>
</dbReference>
<dbReference type="PANTHER" id="PTHR37826:SF3">
    <property type="entry name" value="J DOMAIN-CONTAINING PROTEIN"/>
    <property type="match status" value="1"/>
</dbReference>
<dbReference type="AlphaFoldDB" id="A0A1G9LRV2"/>
<evidence type="ECO:0000313" key="3">
    <source>
        <dbReference type="Proteomes" id="UP000199440"/>
    </source>
</evidence>
<organism evidence="2 3">
    <name type="scientific">Kriegella aquimaris</name>
    <dbReference type="NCBI Taxonomy" id="192904"/>
    <lineage>
        <taxon>Bacteria</taxon>
        <taxon>Pseudomonadati</taxon>
        <taxon>Bacteroidota</taxon>
        <taxon>Flavobacteriia</taxon>
        <taxon>Flavobacteriales</taxon>
        <taxon>Flavobacteriaceae</taxon>
        <taxon>Kriegella</taxon>
    </lineage>
</organism>
<evidence type="ECO:0008006" key="4">
    <source>
        <dbReference type="Google" id="ProtNLM"/>
    </source>
</evidence>
<dbReference type="OrthoDB" id="3182597at2"/>
<reference evidence="2 3" key="1">
    <citation type="submission" date="2016-10" db="EMBL/GenBank/DDBJ databases">
        <authorList>
            <person name="de Groot N.N."/>
        </authorList>
    </citation>
    <scope>NUCLEOTIDE SEQUENCE [LARGE SCALE GENOMIC DNA]</scope>
    <source>
        <strain evidence="2 3">DSM 19886</strain>
    </source>
</reference>